<evidence type="ECO:0000256" key="1">
    <source>
        <dbReference type="SAM" id="SignalP"/>
    </source>
</evidence>
<keyword evidence="1" id="KW-0732">Signal</keyword>
<feature type="chain" id="PRO_5002434348" evidence="1">
    <location>
        <begin position="23"/>
        <end position="61"/>
    </location>
</feature>
<reference evidence="2" key="2">
    <citation type="journal article" date="2015" name="Fish Shellfish Immunol.">
        <title>Early steps in the European eel (Anguilla anguilla)-Vibrio vulnificus interaction in the gills: Role of the RtxA13 toxin.</title>
        <authorList>
            <person name="Callol A."/>
            <person name="Pajuelo D."/>
            <person name="Ebbesson L."/>
            <person name="Teles M."/>
            <person name="MacKenzie S."/>
            <person name="Amaro C."/>
        </authorList>
    </citation>
    <scope>NUCLEOTIDE SEQUENCE</scope>
</reference>
<evidence type="ECO:0000313" key="2">
    <source>
        <dbReference type="EMBL" id="JAH86751.1"/>
    </source>
</evidence>
<accession>A0A0E9W8Z0</accession>
<protein>
    <submittedName>
        <fullName evidence="2">Uncharacterized protein</fullName>
    </submittedName>
</protein>
<sequence length="61" mass="6728">MPVLSISCIVVVRLFLQKVVLSVVSDHIKIHSILKLFKIIHGAAPRLIVTSRKPEACIIIA</sequence>
<name>A0A0E9W8Z0_ANGAN</name>
<organism evidence="2">
    <name type="scientific">Anguilla anguilla</name>
    <name type="common">European freshwater eel</name>
    <name type="synonym">Muraena anguilla</name>
    <dbReference type="NCBI Taxonomy" id="7936"/>
    <lineage>
        <taxon>Eukaryota</taxon>
        <taxon>Metazoa</taxon>
        <taxon>Chordata</taxon>
        <taxon>Craniata</taxon>
        <taxon>Vertebrata</taxon>
        <taxon>Euteleostomi</taxon>
        <taxon>Actinopterygii</taxon>
        <taxon>Neopterygii</taxon>
        <taxon>Teleostei</taxon>
        <taxon>Anguilliformes</taxon>
        <taxon>Anguillidae</taxon>
        <taxon>Anguilla</taxon>
    </lineage>
</organism>
<reference evidence="2" key="1">
    <citation type="submission" date="2014-11" db="EMBL/GenBank/DDBJ databases">
        <authorList>
            <person name="Amaro Gonzalez C."/>
        </authorList>
    </citation>
    <scope>NUCLEOTIDE SEQUENCE</scope>
</reference>
<dbReference type="AlphaFoldDB" id="A0A0E9W8Z0"/>
<proteinExistence type="predicted"/>
<dbReference type="EMBL" id="GBXM01021826">
    <property type="protein sequence ID" value="JAH86751.1"/>
    <property type="molecule type" value="Transcribed_RNA"/>
</dbReference>
<feature type="signal peptide" evidence="1">
    <location>
        <begin position="1"/>
        <end position="22"/>
    </location>
</feature>